<dbReference type="Proteomes" id="UP000662857">
    <property type="component" value="Chromosome"/>
</dbReference>
<dbReference type="KEGG" id="nhy:JQS43_11245"/>
<feature type="domain" description="DUF4190" evidence="3">
    <location>
        <begin position="40"/>
        <end position="94"/>
    </location>
</feature>
<accession>A0A895YGW7</accession>
<keyword evidence="2" id="KW-0472">Membrane</keyword>
<dbReference type="InterPro" id="IPR025241">
    <property type="entry name" value="DUF4190"/>
</dbReference>
<dbReference type="EMBL" id="CP070499">
    <property type="protein sequence ID" value="QSB16801.1"/>
    <property type="molecule type" value="Genomic_DNA"/>
</dbReference>
<name>A0A895YGW7_9ACTN</name>
<dbReference type="Pfam" id="PF13845">
    <property type="entry name" value="Septum_form"/>
    <property type="match status" value="1"/>
</dbReference>
<protein>
    <submittedName>
        <fullName evidence="5">DUF4190 domain-containing protein</fullName>
    </submittedName>
</protein>
<feature type="transmembrane region" description="Helical" evidence="2">
    <location>
        <begin position="41"/>
        <end position="67"/>
    </location>
</feature>
<feature type="region of interest" description="Disordered" evidence="1">
    <location>
        <begin position="1"/>
        <end position="34"/>
    </location>
</feature>
<evidence type="ECO:0000313" key="6">
    <source>
        <dbReference type="Proteomes" id="UP000662857"/>
    </source>
</evidence>
<evidence type="ECO:0000259" key="3">
    <source>
        <dbReference type="Pfam" id="PF13828"/>
    </source>
</evidence>
<dbReference type="RefSeq" id="WP_239679037.1">
    <property type="nucleotide sequence ID" value="NZ_CP070499.1"/>
</dbReference>
<keyword evidence="2" id="KW-1133">Transmembrane helix</keyword>
<organism evidence="5 6">
    <name type="scientific">Natronosporangium hydrolyticum</name>
    <dbReference type="NCBI Taxonomy" id="2811111"/>
    <lineage>
        <taxon>Bacteria</taxon>
        <taxon>Bacillati</taxon>
        <taxon>Actinomycetota</taxon>
        <taxon>Actinomycetes</taxon>
        <taxon>Micromonosporales</taxon>
        <taxon>Micromonosporaceae</taxon>
        <taxon>Natronosporangium</taxon>
    </lineage>
</organism>
<dbReference type="Pfam" id="PF13828">
    <property type="entry name" value="DUF4190"/>
    <property type="match status" value="1"/>
</dbReference>
<sequence>MSVPQPPQDAPAPPPSNPSPPTAPPPDCGPVRPPGTNPFSIASLICGIVAPCGAGLFSVVFGIIALVQVRKSGQRGKRMAIAGLVITGVWVLVPVTGGIFALLNSDPLRDDTGEIVRDGSVSMDELAPGDCIKELGPGVSFRVPVVPCAELHEGEVYAVFDLTADGGWPGEETVAADAQTSCVDRLADYARTGYDDSDMGIFYYHPTSSSWRGGDREVVCVAYFRDGERAGSIAG</sequence>
<feature type="transmembrane region" description="Helical" evidence="2">
    <location>
        <begin position="79"/>
        <end position="103"/>
    </location>
</feature>
<dbReference type="AlphaFoldDB" id="A0A895YGW7"/>
<feature type="domain" description="Septum formation-related" evidence="4">
    <location>
        <begin position="127"/>
        <end position="220"/>
    </location>
</feature>
<evidence type="ECO:0000313" key="5">
    <source>
        <dbReference type="EMBL" id="QSB16801.1"/>
    </source>
</evidence>
<evidence type="ECO:0000259" key="4">
    <source>
        <dbReference type="Pfam" id="PF13845"/>
    </source>
</evidence>
<keyword evidence="6" id="KW-1185">Reference proteome</keyword>
<evidence type="ECO:0000256" key="2">
    <source>
        <dbReference type="SAM" id="Phobius"/>
    </source>
</evidence>
<evidence type="ECO:0000256" key="1">
    <source>
        <dbReference type="SAM" id="MobiDB-lite"/>
    </source>
</evidence>
<dbReference type="InterPro" id="IPR026004">
    <property type="entry name" value="Septum_form"/>
</dbReference>
<gene>
    <name evidence="5" type="ORF">JQS43_11245</name>
</gene>
<proteinExistence type="predicted"/>
<keyword evidence="2" id="KW-0812">Transmembrane</keyword>
<reference evidence="5" key="1">
    <citation type="submission" date="2021-02" db="EMBL/GenBank/DDBJ databases">
        <title>Natrosporangium hydrolyticum gen. nov., sp. nov, a haloalkaliphilic actinobacterium from a soda solonchak soil.</title>
        <authorList>
            <person name="Sorokin D.Y."/>
            <person name="Khijniak T.V."/>
            <person name="Zakharycheva A.P."/>
            <person name="Boueva O.V."/>
            <person name="Ariskina E.V."/>
            <person name="Hahnke R.L."/>
            <person name="Bunk B."/>
            <person name="Sproer C."/>
            <person name="Schumann P."/>
            <person name="Evtushenko L.I."/>
            <person name="Kublanov I.V."/>
        </authorList>
    </citation>
    <scope>NUCLEOTIDE SEQUENCE</scope>
    <source>
        <strain evidence="5">DSM 106523</strain>
    </source>
</reference>